<accession>A0ABQ9JYB8</accession>
<dbReference type="EMBL" id="JAPWTJ010000099">
    <property type="protein sequence ID" value="KAJ8982965.1"/>
    <property type="molecule type" value="Genomic_DNA"/>
</dbReference>
<dbReference type="PANTHER" id="PTHR38332">
    <property type="entry name" value="PROTEIN CBG11604"/>
    <property type="match status" value="1"/>
</dbReference>
<proteinExistence type="predicted"/>
<protein>
    <submittedName>
        <fullName evidence="2">Uncharacterized protein</fullName>
    </submittedName>
</protein>
<reference evidence="2" key="1">
    <citation type="journal article" date="2023" name="Insect Mol. Biol.">
        <title>Genome sequencing provides insights into the evolution of gene families encoding plant cell wall-degrading enzymes in longhorned beetles.</title>
        <authorList>
            <person name="Shin N.R."/>
            <person name="Okamura Y."/>
            <person name="Kirsch R."/>
            <person name="Pauchet Y."/>
        </authorList>
    </citation>
    <scope>NUCLEOTIDE SEQUENCE</scope>
    <source>
        <strain evidence="2">MMC_N1</strain>
    </source>
</reference>
<evidence type="ECO:0000313" key="2">
    <source>
        <dbReference type="EMBL" id="KAJ8982965.1"/>
    </source>
</evidence>
<dbReference type="Proteomes" id="UP001162164">
    <property type="component" value="Unassembled WGS sequence"/>
</dbReference>
<feature type="chain" id="PRO_5046615637" evidence="1">
    <location>
        <begin position="21"/>
        <end position="59"/>
    </location>
</feature>
<evidence type="ECO:0000313" key="3">
    <source>
        <dbReference type="Proteomes" id="UP001162164"/>
    </source>
</evidence>
<name>A0ABQ9JYB8_9CUCU</name>
<feature type="signal peptide" evidence="1">
    <location>
        <begin position="1"/>
        <end position="20"/>
    </location>
</feature>
<dbReference type="PANTHER" id="PTHR38332:SF1">
    <property type="entry name" value="RE49668P"/>
    <property type="match status" value="1"/>
</dbReference>
<sequence length="59" mass="6735">MKIFAGIQIVFCYNFLGVFAIDCFKCVSINNTYQPCEDPFHNNYTTDIFHSPCMTGEKG</sequence>
<keyword evidence="1" id="KW-0732">Signal</keyword>
<comment type="caution">
    <text evidence="2">The sequence shown here is derived from an EMBL/GenBank/DDBJ whole genome shotgun (WGS) entry which is preliminary data.</text>
</comment>
<organism evidence="2 3">
    <name type="scientific">Molorchus minor</name>
    <dbReference type="NCBI Taxonomy" id="1323400"/>
    <lineage>
        <taxon>Eukaryota</taxon>
        <taxon>Metazoa</taxon>
        <taxon>Ecdysozoa</taxon>
        <taxon>Arthropoda</taxon>
        <taxon>Hexapoda</taxon>
        <taxon>Insecta</taxon>
        <taxon>Pterygota</taxon>
        <taxon>Neoptera</taxon>
        <taxon>Endopterygota</taxon>
        <taxon>Coleoptera</taxon>
        <taxon>Polyphaga</taxon>
        <taxon>Cucujiformia</taxon>
        <taxon>Chrysomeloidea</taxon>
        <taxon>Cerambycidae</taxon>
        <taxon>Lamiinae</taxon>
        <taxon>Monochamini</taxon>
        <taxon>Molorchus</taxon>
    </lineage>
</organism>
<keyword evidence="3" id="KW-1185">Reference proteome</keyword>
<evidence type="ECO:0000256" key="1">
    <source>
        <dbReference type="SAM" id="SignalP"/>
    </source>
</evidence>
<gene>
    <name evidence="2" type="ORF">NQ317_005284</name>
</gene>